<evidence type="ECO:0000256" key="1">
    <source>
        <dbReference type="SAM" id="MobiDB-lite"/>
    </source>
</evidence>
<proteinExistence type="predicted"/>
<dbReference type="EMBL" id="JAHRID010000003">
    <property type="protein sequence ID" value="MBV2129030.1"/>
    <property type="molecule type" value="Genomic_DNA"/>
</dbReference>
<protein>
    <submittedName>
        <fullName evidence="3">Uncharacterized protein</fullName>
    </submittedName>
</protein>
<keyword evidence="2" id="KW-0472">Membrane</keyword>
<accession>A0ABS6MKA9</accession>
<dbReference type="RefSeq" id="WP_217668662.1">
    <property type="nucleotide sequence ID" value="NZ_JAHRID010000003.1"/>
</dbReference>
<dbReference type="Proteomes" id="UP000704611">
    <property type="component" value="Unassembled WGS sequence"/>
</dbReference>
<feature type="transmembrane region" description="Helical" evidence="2">
    <location>
        <begin position="29"/>
        <end position="62"/>
    </location>
</feature>
<feature type="compositionally biased region" description="Basic and acidic residues" evidence="1">
    <location>
        <begin position="95"/>
        <end position="110"/>
    </location>
</feature>
<name>A0ABS6MKA9_9GAMM</name>
<reference evidence="3 4" key="1">
    <citation type="submission" date="2021-06" db="EMBL/GenBank/DDBJ databases">
        <title>Rheinheimera indica sp. nov., isolated from deep-sea sediment.</title>
        <authorList>
            <person name="Wang Z."/>
            <person name="Zhang X.-Y."/>
        </authorList>
    </citation>
    <scope>NUCLEOTIDE SEQUENCE [LARGE SCALE GENOMIC DNA]</scope>
    <source>
        <strain evidence="3 4">SM2107</strain>
    </source>
</reference>
<comment type="caution">
    <text evidence="3">The sequence shown here is derived from an EMBL/GenBank/DDBJ whole genome shotgun (WGS) entry which is preliminary data.</text>
</comment>
<organism evidence="3 4">
    <name type="scientific">Arsukibacterium indicum</name>
    <dbReference type="NCBI Taxonomy" id="2848612"/>
    <lineage>
        <taxon>Bacteria</taxon>
        <taxon>Pseudomonadati</taxon>
        <taxon>Pseudomonadota</taxon>
        <taxon>Gammaproteobacteria</taxon>
        <taxon>Chromatiales</taxon>
        <taxon>Chromatiaceae</taxon>
        <taxon>Arsukibacterium</taxon>
    </lineage>
</organism>
<keyword evidence="2" id="KW-0812">Transmembrane</keyword>
<feature type="region of interest" description="Disordered" evidence="1">
    <location>
        <begin position="75"/>
        <end position="110"/>
    </location>
</feature>
<sequence>MFNSSFRQQAAAWQQQFAHRQRGNLLQRLLAWIVLGMMLVVAAAILLFMLLLSWLVIPIVIYRYRKKMRRFTEAARQHAEQHQSQGEHYQQSSGRDSRVIEGEVLHKDER</sequence>
<feature type="compositionally biased region" description="Polar residues" evidence="1">
    <location>
        <begin position="82"/>
        <end position="94"/>
    </location>
</feature>
<evidence type="ECO:0000256" key="2">
    <source>
        <dbReference type="SAM" id="Phobius"/>
    </source>
</evidence>
<evidence type="ECO:0000313" key="3">
    <source>
        <dbReference type="EMBL" id="MBV2129030.1"/>
    </source>
</evidence>
<gene>
    <name evidence="3" type="ORF">KQY15_07995</name>
</gene>
<evidence type="ECO:0000313" key="4">
    <source>
        <dbReference type="Proteomes" id="UP000704611"/>
    </source>
</evidence>
<keyword evidence="2" id="KW-1133">Transmembrane helix</keyword>
<keyword evidence="4" id="KW-1185">Reference proteome</keyword>